<dbReference type="PANTHER" id="PTHR43377:SF1">
    <property type="entry name" value="BILIVERDIN REDUCTASE A"/>
    <property type="match status" value="1"/>
</dbReference>
<keyword evidence="4" id="KW-1185">Reference proteome</keyword>
<feature type="domain" description="Gfo/Idh/MocA-like oxidoreductase N-terminal" evidence="1">
    <location>
        <begin position="5"/>
        <end position="122"/>
    </location>
</feature>
<dbReference type="EMBL" id="FRAU01000001">
    <property type="protein sequence ID" value="SHK18030.1"/>
    <property type="molecule type" value="Genomic_DNA"/>
</dbReference>
<dbReference type="GO" id="GO:0000166">
    <property type="term" value="F:nucleotide binding"/>
    <property type="evidence" value="ECO:0007669"/>
    <property type="project" value="InterPro"/>
</dbReference>
<dbReference type="STRING" id="633813.SAMN04488087_0567"/>
<protein>
    <submittedName>
        <fullName evidence="3">Predicted dehydrogenase</fullName>
    </submittedName>
</protein>
<dbReference type="PANTHER" id="PTHR43377">
    <property type="entry name" value="BILIVERDIN REDUCTASE A"/>
    <property type="match status" value="1"/>
</dbReference>
<dbReference type="Gene3D" id="3.40.50.720">
    <property type="entry name" value="NAD(P)-binding Rossmann-like Domain"/>
    <property type="match status" value="1"/>
</dbReference>
<dbReference type="Gene3D" id="3.30.360.10">
    <property type="entry name" value="Dihydrodipicolinate Reductase, domain 2"/>
    <property type="match status" value="1"/>
</dbReference>
<dbReference type="SUPFAM" id="SSF55347">
    <property type="entry name" value="Glyceraldehyde-3-phosphate dehydrogenase-like, C-terminal domain"/>
    <property type="match status" value="1"/>
</dbReference>
<feature type="domain" description="GFO/IDH/MocA-like oxidoreductase" evidence="2">
    <location>
        <begin position="160"/>
        <end position="232"/>
    </location>
</feature>
<dbReference type="Pfam" id="PF22725">
    <property type="entry name" value="GFO_IDH_MocA_C3"/>
    <property type="match status" value="1"/>
</dbReference>
<dbReference type="InterPro" id="IPR055170">
    <property type="entry name" value="GFO_IDH_MocA-like_dom"/>
</dbReference>
<evidence type="ECO:0000259" key="1">
    <source>
        <dbReference type="Pfam" id="PF01408"/>
    </source>
</evidence>
<evidence type="ECO:0000259" key="2">
    <source>
        <dbReference type="Pfam" id="PF22725"/>
    </source>
</evidence>
<accession>A0A1M6QD34</accession>
<dbReference type="OrthoDB" id="9815825at2"/>
<dbReference type="RefSeq" id="WP_072714417.1">
    <property type="nucleotide sequence ID" value="NZ_FRAU01000001.1"/>
</dbReference>
<dbReference type="Proteomes" id="UP000185812">
    <property type="component" value="Unassembled WGS sequence"/>
</dbReference>
<proteinExistence type="predicted"/>
<name>A0A1M6QD34_9BACT</name>
<evidence type="ECO:0000313" key="4">
    <source>
        <dbReference type="Proteomes" id="UP000185812"/>
    </source>
</evidence>
<evidence type="ECO:0000313" key="3">
    <source>
        <dbReference type="EMBL" id="SHK18030.1"/>
    </source>
</evidence>
<sequence>MSCPIRTGVIGVGKMGRHHARIYATLPQSMLVGIYDVDKSAALACARLYGCQAFDSLEAFFNAGIEAVSIAVPSSLHAELTLAALEHGMHVLVEKPIATSLSEAQAMIQVAADCGRKLMVGHIERFNPAVQTIKSLVSSDEILSINIIRVGPCPPRIRDTSVIVDLAIHDIDLVRYITNQDISDVFCVVPDFSLRREHVASILLRTEKGISAQLTVNWITPYKAREIHIVTSTKLIQSNLITRQIMVMGKDQLCLGGNNQAEPLRLQIEAFLIAIKQGQEPPVTGEEGLRALEVALQAEAFKEVISL</sequence>
<dbReference type="InterPro" id="IPR000683">
    <property type="entry name" value="Gfo/Idh/MocA-like_OxRdtase_N"/>
</dbReference>
<organism evidence="3 4">
    <name type="scientific">Rhodothermus profundi</name>
    <dbReference type="NCBI Taxonomy" id="633813"/>
    <lineage>
        <taxon>Bacteria</taxon>
        <taxon>Pseudomonadati</taxon>
        <taxon>Rhodothermota</taxon>
        <taxon>Rhodothermia</taxon>
        <taxon>Rhodothermales</taxon>
        <taxon>Rhodothermaceae</taxon>
        <taxon>Rhodothermus</taxon>
    </lineage>
</organism>
<dbReference type="InterPro" id="IPR036291">
    <property type="entry name" value="NAD(P)-bd_dom_sf"/>
</dbReference>
<dbReference type="Pfam" id="PF01408">
    <property type="entry name" value="GFO_IDH_MocA"/>
    <property type="match status" value="1"/>
</dbReference>
<reference evidence="4" key="1">
    <citation type="submission" date="2016-11" db="EMBL/GenBank/DDBJ databases">
        <authorList>
            <person name="Varghese N."/>
            <person name="Submissions S."/>
        </authorList>
    </citation>
    <scope>NUCLEOTIDE SEQUENCE [LARGE SCALE GENOMIC DNA]</scope>
    <source>
        <strain evidence="4">DSM 22212</strain>
    </source>
</reference>
<dbReference type="InterPro" id="IPR051450">
    <property type="entry name" value="Gfo/Idh/MocA_Oxidoreductases"/>
</dbReference>
<dbReference type="AlphaFoldDB" id="A0A1M6QD34"/>
<dbReference type="SUPFAM" id="SSF51735">
    <property type="entry name" value="NAD(P)-binding Rossmann-fold domains"/>
    <property type="match status" value="1"/>
</dbReference>
<gene>
    <name evidence="3" type="ORF">SAMN04488087_0567</name>
</gene>